<feature type="compositionally biased region" description="Basic and acidic residues" evidence="13">
    <location>
        <begin position="7"/>
        <end position="35"/>
    </location>
</feature>
<gene>
    <name evidence="16" type="ORF">ALC62_03386</name>
</gene>
<dbReference type="GO" id="GO:0005829">
    <property type="term" value="C:cytosol"/>
    <property type="evidence" value="ECO:0007669"/>
    <property type="project" value="TreeGrafter"/>
</dbReference>
<feature type="region of interest" description="Disordered" evidence="13">
    <location>
        <begin position="1"/>
        <end position="54"/>
    </location>
</feature>
<proteinExistence type="inferred from homology"/>
<keyword evidence="10" id="KW-0862">Zinc</keyword>
<dbReference type="AlphaFoldDB" id="A0A195CYL6"/>
<evidence type="ECO:0000259" key="15">
    <source>
        <dbReference type="Pfam" id="PF17900"/>
    </source>
</evidence>
<dbReference type="PANTHER" id="PTHR45726">
    <property type="entry name" value="LEUKOTRIENE A-4 HYDROLASE"/>
    <property type="match status" value="1"/>
</dbReference>
<keyword evidence="6" id="KW-0325">Glycoprotein</keyword>
<dbReference type="Gene3D" id="1.10.390.10">
    <property type="entry name" value="Neutral Protease Domain 2"/>
    <property type="match status" value="1"/>
</dbReference>
<dbReference type="Gene3D" id="3.30.2010.30">
    <property type="match status" value="1"/>
</dbReference>
<dbReference type="GO" id="GO:0004301">
    <property type="term" value="F:epoxide hydrolase activity"/>
    <property type="evidence" value="ECO:0007669"/>
    <property type="project" value="TreeGrafter"/>
</dbReference>
<dbReference type="GO" id="GO:0006508">
    <property type="term" value="P:proteolysis"/>
    <property type="evidence" value="ECO:0007669"/>
    <property type="project" value="UniProtKB-KW"/>
</dbReference>
<evidence type="ECO:0000256" key="7">
    <source>
        <dbReference type="ARBA" id="ARBA00022670"/>
    </source>
</evidence>
<dbReference type="PANTHER" id="PTHR45726:SF3">
    <property type="entry name" value="LEUKOTRIENE A-4 HYDROLASE"/>
    <property type="match status" value="1"/>
</dbReference>
<dbReference type="InterPro" id="IPR001930">
    <property type="entry name" value="Peptidase_M1"/>
</dbReference>
<comment type="similarity">
    <text evidence="4">Belongs to the peptidase M1 family.</text>
</comment>
<evidence type="ECO:0000256" key="2">
    <source>
        <dbReference type="ARBA" id="ARBA00004496"/>
    </source>
</evidence>
<keyword evidence="11" id="KW-0482">Metalloprotease</keyword>
<dbReference type="Gene3D" id="1.25.40.320">
    <property type="entry name" value="Peptidase M1, leukotriene A4 hydrolase/aminopeptidase C-terminal domain"/>
    <property type="match status" value="1"/>
</dbReference>
<keyword evidence="8" id="KW-0479">Metal-binding</keyword>
<evidence type="ECO:0000313" key="17">
    <source>
        <dbReference type="Proteomes" id="UP000078542"/>
    </source>
</evidence>
<evidence type="ECO:0000256" key="11">
    <source>
        <dbReference type="ARBA" id="ARBA00023049"/>
    </source>
</evidence>
<dbReference type="InterPro" id="IPR038502">
    <property type="entry name" value="M1_LTA-4_hydro/amino_C_sf"/>
</dbReference>
<dbReference type="GO" id="GO:0008237">
    <property type="term" value="F:metallopeptidase activity"/>
    <property type="evidence" value="ECO:0007669"/>
    <property type="project" value="UniProtKB-KW"/>
</dbReference>
<evidence type="ECO:0000256" key="5">
    <source>
        <dbReference type="ARBA" id="ARBA00022490"/>
    </source>
</evidence>
<keyword evidence="12" id="KW-0449">Lipoprotein</keyword>
<dbReference type="SUPFAM" id="SSF55486">
    <property type="entry name" value="Metalloproteases ('zincins'), catalytic domain"/>
    <property type="match status" value="1"/>
</dbReference>
<comment type="subcellular location">
    <subcellularLocation>
        <location evidence="3">Cell membrane</location>
        <topology evidence="3">Lipid-anchor</topology>
        <topology evidence="3">GPI-anchor</topology>
    </subcellularLocation>
    <subcellularLocation>
        <location evidence="2">Cytoplasm</location>
    </subcellularLocation>
</comment>
<keyword evidence="5" id="KW-0963">Cytoplasm</keyword>
<dbReference type="GO" id="GO:0043171">
    <property type="term" value="P:peptide catabolic process"/>
    <property type="evidence" value="ECO:0007669"/>
    <property type="project" value="TreeGrafter"/>
</dbReference>
<evidence type="ECO:0000256" key="12">
    <source>
        <dbReference type="ARBA" id="ARBA00023288"/>
    </source>
</evidence>
<evidence type="ECO:0000256" key="13">
    <source>
        <dbReference type="SAM" id="MobiDB-lite"/>
    </source>
</evidence>
<dbReference type="PRINTS" id="PR00756">
    <property type="entry name" value="ALADIPTASE"/>
</dbReference>
<dbReference type="InterPro" id="IPR014782">
    <property type="entry name" value="Peptidase_M1_dom"/>
</dbReference>
<evidence type="ECO:0000256" key="1">
    <source>
        <dbReference type="ARBA" id="ARBA00001947"/>
    </source>
</evidence>
<dbReference type="Pfam" id="PF01433">
    <property type="entry name" value="Peptidase_M1"/>
    <property type="match status" value="1"/>
</dbReference>
<keyword evidence="6" id="KW-0336">GPI-anchor</keyword>
<dbReference type="GO" id="GO:0098552">
    <property type="term" value="C:side of membrane"/>
    <property type="evidence" value="ECO:0007669"/>
    <property type="project" value="UniProtKB-KW"/>
</dbReference>
<protein>
    <submittedName>
        <fullName evidence="16">Leukotriene A-4 hydrolase</fullName>
    </submittedName>
</protein>
<dbReference type="EMBL" id="KQ977110">
    <property type="protein sequence ID" value="KYN05731.1"/>
    <property type="molecule type" value="Genomic_DNA"/>
</dbReference>
<dbReference type="Pfam" id="PF17900">
    <property type="entry name" value="Peptidase_M1_N"/>
    <property type="match status" value="1"/>
</dbReference>
<dbReference type="InterPro" id="IPR045357">
    <property type="entry name" value="Aminopeptidase_N-like_N"/>
</dbReference>
<evidence type="ECO:0000256" key="8">
    <source>
        <dbReference type="ARBA" id="ARBA00022723"/>
    </source>
</evidence>
<comment type="cofactor">
    <cofactor evidence="1">
        <name>Zn(2+)</name>
        <dbReference type="ChEBI" id="CHEBI:29105"/>
    </cofactor>
</comment>
<evidence type="ECO:0000256" key="6">
    <source>
        <dbReference type="ARBA" id="ARBA00022622"/>
    </source>
</evidence>
<dbReference type="GO" id="GO:0004177">
    <property type="term" value="F:aminopeptidase activity"/>
    <property type="evidence" value="ECO:0007669"/>
    <property type="project" value="TreeGrafter"/>
</dbReference>
<dbReference type="Proteomes" id="UP000078542">
    <property type="component" value="Unassembled WGS sequence"/>
</dbReference>
<dbReference type="GO" id="GO:0008270">
    <property type="term" value="F:zinc ion binding"/>
    <property type="evidence" value="ECO:0007669"/>
    <property type="project" value="InterPro"/>
</dbReference>
<keyword evidence="6" id="KW-0472">Membrane</keyword>
<dbReference type="SUPFAM" id="SSF48371">
    <property type="entry name" value="ARM repeat"/>
    <property type="match status" value="1"/>
</dbReference>
<keyword evidence="7" id="KW-0645">Protease</keyword>
<evidence type="ECO:0000256" key="3">
    <source>
        <dbReference type="ARBA" id="ARBA00004609"/>
    </source>
</evidence>
<evidence type="ECO:0000313" key="16">
    <source>
        <dbReference type="EMBL" id="KYN05731.1"/>
    </source>
</evidence>
<evidence type="ECO:0000256" key="4">
    <source>
        <dbReference type="ARBA" id="ARBA00010136"/>
    </source>
</evidence>
<evidence type="ECO:0000256" key="9">
    <source>
        <dbReference type="ARBA" id="ARBA00022801"/>
    </source>
</evidence>
<reference evidence="16 17" key="1">
    <citation type="submission" date="2016-03" db="EMBL/GenBank/DDBJ databases">
        <title>Cyphomyrmex costatus WGS genome.</title>
        <authorList>
            <person name="Nygaard S."/>
            <person name="Hu H."/>
            <person name="Boomsma J."/>
            <person name="Zhang G."/>
        </authorList>
    </citation>
    <scope>NUCLEOTIDE SEQUENCE [LARGE SCALE GENOMIC DNA]</scope>
    <source>
        <strain evidence="16">MS0001</strain>
        <tissue evidence="16">Whole body</tissue>
    </source>
</reference>
<dbReference type="Gene3D" id="2.60.40.1730">
    <property type="entry name" value="tricorn interacting facor f3 domain"/>
    <property type="match status" value="1"/>
</dbReference>
<sequence>MSSIHGESQEEQRLKDPKKRESQSARGRRETEKGSGADSSTGIRTPKALPGEDVQRLCPRARRIRVTGTAAVVHTELDLFVDFEETVIRGKAIFYRIQIQYVTHKDSLALYWLRSDQTSGGTHPFLLTNNQFTYARGIFPCQDSPEVRFTYTAEISVPNDFNVMIGGRKPKGIRYDFGDRVKYTFCEAVPMPSYAIIIVAGVLQSKHHNFITLWAEEKHLEQSQMVLDMCGRAINITNNLCGVPIEDEYNICVLPSNIPEIELQCRTMIFVSSTLLYEDPVFMCNTITRKIAQSWAGGLVTCKNFQHLWLIKSFSIFISSEILQSMFHPEADEITFMRRRIFTDLDVKTRQYGFNSQQKLVPLLKDIVPKDIMKYVLDEVGYYLLNCLQQELGGSVVFAQCLKHYMETFSYKSINTNDWMDNLVSCFSSNEHEVLRSKLNMWVNDLNVSGIYIHLQSLVQNGYDSLLQQWVATGMPRNIFLPLSNLILYNYTNRMYFLTYLHTLSTAIPIGILKWIHCLLPLQIQTFQIRFLLLRLYIKNKWFEMVYPALKFAREYCASTFACPIFRDLYEWEQARKVTISFFTAIVEKKSKMLPQTLEDVASILEINLKDINKLTSEESTLHVRTGQ</sequence>
<dbReference type="SUPFAM" id="SSF63737">
    <property type="entry name" value="Leukotriene A4 hydrolase N-terminal domain"/>
    <property type="match status" value="1"/>
</dbReference>
<evidence type="ECO:0000259" key="14">
    <source>
        <dbReference type="Pfam" id="PF01433"/>
    </source>
</evidence>
<organism evidence="16 17">
    <name type="scientific">Cyphomyrmex costatus</name>
    <dbReference type="NCBI Taxonomy" id="456900"/>
    <lineage>
        <taxon>Eukaryota</taxon>
        <taxon>Metazoa</taxon>
        <taxon>Ecdysozoa</taxon>
        <taxon>Arthropoda</taxon>
        <taxon>Hexapoda</taxon>
        <taxon>Insecta</taxon>
        <taxon>Pterygota</taxon>
        <taxon>Neoptera</taxon>
        <taxon>Endopterygota</taxon>
        <taxon>Hymenoptera</taxon>
        <taxon>Apocrita</taxon>
        <taxon>Aculeata</taxon>
        <taxon>Formicoidea</taxon>
        <taxon>Formicidae</taxon>
        <taxon>Myrmicinae</taxon>
        <taxon>Cyphomyrmex</taxon>
    </lineage>
</organism>
<dbReference type="InterPro" id="IPR034015">
    <property type="entry name" value="M1_LTA4H"/>
</dbReference>
<evidence type="ECO:0000256" key="10">
    <source>
        <dbReference type="ARBA" id="ARBA00022833"/>
    </source>
</evidence>
<keyword evidence="17" id="KW-1185">Reference proteome</keyword>
<name>A0A195CYL6_9HYME</name>
<dbReference type="InterPro" id="IPR042097">
    <property type="entry name" value="Aminopeptidase_N-like_N_sf"/>
</dbReference>
<dbReference type="GO" id="GO:0005886">
    <property type="term" value="C:plasma membrane"/>
    <property type="evidence" value="ECO:0007669"/>
    <property type="project" value="UniProtKB-SubCell"/>
</dbReference>
<keyword evidence="9 16" id="KW-0378">Hydrolase</keyword>
<feature type="domain" description="Aminopeptidase N-like N-terminal" evidence="15">
    <location>
        <begin position="79"/>
        <end position="194"/>
    </location>
</feature>
<accession>A0A195CYL6</accession>
<dbReference type="InterPro" id="IPR027268">
    <property type="entry name" value="Peptidase_M4/M1_CTD_sf"/>
</dbReference>
<feature type="domain" description="Peptidase M1 membrane alanine aminopeptidase" evidence="14">
    <location>
        <begin position="283"/>
        <end position="426"/>
    </location>
</feature>
<dbReference type="InterPro" id="IPR016024">
    <property type="entry name" value="ARM-type_fold"/>
</dbReference>
<dbReference type="STRING" id="456900.A0A195CYL6"/>